<dbReference type="KEGG" id="pam:PANA_1809"/>
<dbReference type="Proteomes" id="UP000001702">
    <property type="component" value="Chromosome"/>
</dbReference>
<dbReference type="eggNOG" id="COG0583">
    <property type="taxonomic scope" value="Bacteria"/>
</dbReference>
<dbReference type="HOGENOM" id="CLU_1633772_0_0_6"/>
<sequence length="162" mass="17360">MNGGAGAGGINLGFPHVARVPATFARNGETVRMDAPGRLTIGVNGVSGASDLTLKGQGVTATFENGRLPHVKTGELMPLPDAWWAFFACPWRYFPRRLMSAPLRAVIDCLKKDRKASADSGMRLGFASVAGRRALRCSKVVAVRLFSAHRKTATKRGRNSGH</sequence>
<dbReference type="Gene3D" id="3.40.190.10">
    <property type="entry name" value="Periplasmic binding protein-like II"/>
    <property type="match status" value="2"/>
</dbReference>
<name>D4GE69_PANAM</name>
<protein>
    <submittedName>
        <fullName evidence="1">Uncharacterized protein</fullName>
    </submittedName>
</protein>
<dbReference type="EMBL" id="CP001875">
    <property type="protein sequence ID" value="ADD76976.1"/>
    <property type="molecule type" value="Genomic_DNA"/>
</dbReference>
<keyword evidence="2" id="KW-1185">Reference proteome</keyword>
<proteinExistence type="predicted"/>
<evidence type="ECO:0000313" key="1">
    <source>
        <dbReference type="EMBL" id="ADD76976.1"/>
    </source>
</evidence>
<evidence type="ECO:0000313" key="2">
    <source>
        <dbReference type="Proteomes" id="UP000001702"/>
    </source>
</evidence>
<organism evidence="1 2">
    <name type="scientific">Pantoea ananatis (strain LMG 20103)</name>
    <dbReference type="NCBI Taxonomy" id="706191"/>
    <lineage>
        <taxon>Bacteria</taxon>
        <taxon>Pseudomonadati</taxon>
        <taxon>Pseudomonadota</taxon>
        <taxon>Gammaproteobacteria</taxon>
        <taxon>Enterobacterales</taxon>
        <taxon>Erwiniaceae</taxon>
        <taxon>Pantoea</taxon>
    </lineage>
</organism>
<reference evidence="1 2" key="1">
    <citation type="journal article" date="2010" name="J. Bacteriol.">
        <title>Genome sequence of Pantoea ananatis LMG20103, the causative agent of Eucalyptus blight and dieback.</title>
        <authorList>
            <person name="De Maayer P."/>
            <person name="Chan W.Y."/>
            <person name="Venter S.N."/>
            <person name="Toth I.K."/>
            <person name="Birch P.R."/>
            <person name="Joubert F."/>
            <person name="Coutinho T.A."/>
        </authorList>
    </citation>
    <scope>NUCLEOTIDE SEQUENCE [LARGE SCALE GENOMIC DNA]</scope>
    <source>
        <strain evidence="1 2">LMG 20103</strain>
    </source>
</reference>
<accession>D4GE69</accession>
<dbReference type="AlphaFoldDB" id="D4GE69"/>
<dbReference type="STRING" id="706191.PANA_1809"/>
<gene>
    <name evidence="1" type="ordered locus">PANA_1809</name>
</gene>